<name>A0A7V8MZQ2_9LACT</name>
<dbReference type="GO" id="GO:0016887">
    <property type="term" value="F:ATP hydrolysis activity"/>
    <property type="evidence" value="ECO:0007669"/>
    <property type="project" value="InterPro"/>
</dbReference>
<evidence type="ECO:0000256" key="2">
    <source>
        <dbReference type="ARBA" id="ARBA00022741"/>
    </source>
</evidence>
<dbReference type="Proteomes" id="UP000530186">
    <property type="component" value="Unassembled WGS sequence"/>
</dbReference>
<sequence length="228" mass="25833">MIKGKNLTYRYPNADFALSNIDLTVSSDKILGLVGENGAGKTTLLNLLTGFLKADSGEILFQDKTLSRTNLIQDISYLPVDFTLYDYLTLFENLTFVVRMRHLSITSPALKQILSDYQLLDRRDSKLATLSTGMKQRFFFLVATLHQPKLLILDEPFTGLDPKQILKFQQAIRDYAQKGHAVVFSSHVLDFVATLCDQVLVMNDGKIIKIIDKIESNICREDIEAYFV</sequence>
<dbReference type="EMBL" id="JACBNY010000002">
    <property type="protein sequence ID" value="MBA0015951.1"/>
    <property type="molecule type" value="Genomic_DNA"/>
</dbReference>
<dbReference type="PROSITE" id="PS50893">
    <property type="entry name" value="ABC_TRANSPORTER_2"/>
    <property type="match status" value="1"/>
</dbReference>
<keyword evidence="2" id="KW-0547">Nucleotide-binding</keyword>
<dbReference type="InterPro" id="IPR003439">
    <property type="entry name" value="ABC_transporter-like_ATP-bd"/>
</dbReference>
<dbReference type="GeneID" id="303194302"/>
<accession>A0A7V8MZQ2</accession>
<evidence type="ECO:0000256" key="3">
    <source>
        <dbReference type="ARBA" id="ARBA00022840"/>
    </source>
</evidence>
<dbReference type="SUPFAM" id="SSF52540">
    <property type="entry name" value="P-loop containing nucleoside triphosphate hydrolases"/>
    <property type="match status" value="1"/>
</dbReference>
<dbReference type="RefSeq" id="WP_180746012.1">
    <property type="nucleotide sequence ID" value="NZ_CBCRWQ010000001.1"/>
</dbReference>
<organism evidence="5 6">
    <name type="scientific">Pseudolactococcus laudensis</name>
    <dbReference type="NCBI Taxonomy" id="1494461"/>
    <lineage>
        <taxon>Bacteria</taxon>
        <taxon>Bacillati</taxon>
        <taxon>Bacillota</taxon>
        <taxon>Bacilli</taxon>
        <taxon>Lactobacillales</taxon>
        <taxon>Streptococcaceae</taxon>
        <taxon>Pseudolactococcus</taxon>
    </lineage>
</organism>
<protein>
    <submittedName>
        <fullName evidence="5">ABC transporter ATP-binding protein</fullName>
    </submittedName>
</protein>
<dbReference type="InterPro" id="IPR027417">
    <property type="entry name" value="P-loop_NTPase"/>
</dbReference>
<comment type="caution">
    <text evidence="5">The sequence shown here is derived from an EMBL/GenBank/DDBJ whole genome shotgun (WGS) entry which is preliminary data.</text>
</comment>
<reference evidence="5 6" key="1">
    <citation type="submission" date="2020-07" db="EMBL/GenBank/DDBJ databases">
        <authorList>
            <person name="Hilgarth M."/>
            <person name="Werum V."/>
            <person name="Vogel R.F."/>
        </authorList>
    </citation>
    <scope>NUCLEOTIDE SEQUENCE [LARGE SCALE GENOMIC DNA]</scope>
    <source>
        <strain evidence="5 6">DSM 28961</strain>
    </source>
</reference>
<dbReference type="CDD" id="cd03230">
    <property type="entry name" value="ABC_DR_subfamily_A"/>
    <property type="match status" value="1"/>
</dbReference>
<evidence type="ECO:0000259" key="4">
    <source>
        <dbReference type="PROSITE" id="PS50893"/>
    </source>
</evidence>
<proteinExistence type="predicted"/>
<dbReference type="PANTHER" id="PTHR42939:SF1">
    <property type="entry name" value="ABC TRANSPORTER ATP-BINDING PROTEIN ALBC-RELATED"/>
    <property type="match status" value="1"/>
</dbReference>
<keyword evidence="6" id="KW-1185">Reference proteome</keyword>
<evidence type="ECO:0000256" key="1">
    <source>
        <dbReference type="ARBA" id="ARBA00022448"/>
    </source>
</evidence>
<keyword evidence="3 5" id="KW-0067">ATP-binding</keyword>
<keyword evidence="1" id="KW-0813">Transport</keyword>
<dbReference type="GO" id="GO:0005524">
    <property type="term" value="F:ATP binding"/>
    <property type="evidence" value="ECO:0007669"/>
    <property type="project" value="UniProtKB-KW"/>
</dbReference>
<dbReference type="Pfam" id="PF00005">
    <property type="entry name" value="ABC_tran"/>
    <property type="match status" value="1"/>
</dbReference>
<dbReference type="AlphaFoldDB" id="A0A7V8MZQ2"/>
<dbReference type="SMART" id="SM00382">
    <property type="entry name" value="AAA"/>
    <property type="match status" value="1"/>
</dbReference>
<feature type="domain" description="ABC transporter" evidence="4">
    <location>
        <begin position="2"/>
        <end position="223"/>
    </location>
</feature>
<gene>
    <name evidence="5" type="ORF">HZR21_02125</name>
</gene>
<dbReference type="Gene3D" id="3.40.50.300">
    <property type="entry name" value="P-loop containing nucleotide triphosphate hydrolases"/>
    <property type="match status" value="1"/>
</dbReference>
<dbReference type="InterPro" id="IPR003593">
    <property type="entry name" value="AAA+_ATPase"/>
</dbReference>
<evidence type="ECO:0000313" key="5">
    <source>
        <dbReference type="EMBL" id="MBA0015951.1"/>
    </source>
</evidence>
<dbReference type="InterPro" id="IPR051782">
    <property type="entry name" value="ABC_Transporter_VariousFunc"/>
</dbReference>
<evidence type="ECO:0000313" key="6">
    <source>
        <dbReference type="Proteomes" id="UP000530186"/>
    </source>
</evidence>
<dbReference type="PANTHER" id="PTHR42939">
    <property type="entry name" value="ABC TRANSPORTER ATP-BINDING PROTEIN ALBC-RELATED"/>
    <property type="match status" value="1"/>
</dbReference>